<gene>
    <name evidence="2" type="ORF">L2504_08565</name>
</gene>
<dbReference type="RefSeq" id="WP_269257429.1">
    <property type="nucleotide sequence ID" value="NZ_JAKHMK010000028.1"/>
</dbReference>
<protein>
    <recommendedName>
        <fullName evidence="4">DUF5067 domain-containing protein</fullName>
    </recommendedName>
</protein>
<evidence type="ECO:0000256" key="1">
    <source>
        <dbReference type="SAM" id="Phobius"/>
    </source>
</evidence>
<comment type="caution">
    <text evidence="2">The sequence shown here is derived from an EMBL/GenBank/DDBJ whole genome shotgun (WGS) entry which is preliminary data.</text>
</comment>
<organism evidence="2 3">
    <name type="scientific">Limosilactobacillus vaginalis</name>
    <dbReference type="NCBI Taxonomy" id="1633"/>
    <lineage>
        <taxon>Bacteria</taxon>
        <taxon>Bacillati</taxon>
        <taxon>Bacillota</taxon>
        <taxon>Bacilli</taxon>
        <taxon>Lactobacillales</taxon>
        <taxon>Lactobacillaceae</taxon>
        <taxon>Limosilactobacillus</taxon>
    </lineage>
</organism>
<keyword evidence="1" id="KW-1133">Transmembrane helix</keyword>
<proteinExistence type="predicted"/>
<evidence type="ECO:0000313" key="2">
    <source>
        <dbReference type="EMBL" id="MCZ3782179.1"/>
    </source>
</evidence>
<dbReference type="Proteomes" id="UP001527392">
    <property type="component" value="Unassembled WGS sequence"/>
</dbReference>
<sequence>MIHNDKRQNKRKYKINWKIIQSVLSVICTVVTIYLTIANNHSSKKVEQSKISVARTENKIKKKEQTILKNSMSQAAHFGAVIIGQGPEGDHLKVTVRYDNSSGLPIRNVYLILLPEDKSLESNERVSDDKIWHMNSVNTDSNNLIYNVKGVTSQNMRFHYYVALIWSSPKCWCKLNSANLSFHKLKHTGFF</sequence>
<keyword evidence="1" id="KW-0472">Membrane</keyword>
<reference evidence="2 3" key="1">
    <citation type="submission" date="2022-01" db="EMBL/GenBank/DDBJ databases">
        <title>VMRC isolate genome collection.</title>
        <authorList>
            <person name="France M."/>
            <person name="Rutt L."/>
            <person name="Humphrys M."/>
            <person name="Ravel J."/>
        </authorList>
    </citation>
    <scope>NUCLEOTIDE SEQUENCE [LARGE SCALE GENOMIC DNA]</scope>
    <source>
        <strain evidence="2 3">C0030B4</strain>
    </source>
</reference>
<evidence type="ECO:0000313" key="3">
    <source>
        <dbReference type="Proteomes" id="UP001527392"/>
    </source>
</evidence>
<keyword evidence="3" id="KW-1185">Reference proteome</keyword>
<accession>A0ABT4K8X4</accession>
<feature type="transmembrane region" description="Helical" evidence="1">
    <location>
        <begin position="20"/>
        <end position="37"/>
    </location>
</feature>
<keyword evidence="1" id="KW-0812">Transmembrane</keyword>
<evidence type="ECO:0008006" key="4">
    <source>
        <dbReference type="Google" id="ProtNLM"/>
    </source>
</evidence>
<name>A0ABT4K8X4_9LACO</name>
<dbReference type="EMBL" id="JAKHMS010000029">
    <property type="protein sequence ID" value="MCZ3782179.1"/>
    <property type="molecule type" value="Genomic_DNA"/>
</dbReference>